<feature type="region of interest" description="Disordered" evidence="1">
    <location>
        <begin position="1"/>
        <end position="24"/>
    </location>
</feature>
<dbReference type="Proteomes" id="UP000298138">
    <property type="component" value="Unassembled WGS sequence"/>
</dbReference>
<sequence>MSDSRNETHPTDGSGNTHIDSTRTGDRYETFPSLSFSLFDSGGSTLSPTSPGAFFVLSIFFWAGQPAFKLQYGLSCFEFPYWVSCLFWFFFGSYGFGFFLLGWLHFIFLFSVWDNAFWGVSKTLVVAKLWKPGDTVRYGITGTIRHNTRTTLGS</sequence>
<evidence type="ECO:0000256" key="2">
    <source>
        <dbReference type="SAM" id="Phobius"/>
    </source>
</evidence>
<feature type="compositionally biased region" description="Basic and acidic residues" evidence="1">
    <location>
        <begin position="1"/>
        <end position="10"/>
    </location>
</feature>
<dbReference type="InParanoid" id="A0A4S2MMU4"/>
<keyword evidence="2" id="KW-1133">Transmembrane helix</keyword>
<accession>A0A4S2MMU4</accession>
<evidence type="ECO:0000313" key="4">
    <source>
        <dbReference type="Proteomes" id="UP000298138"/>
    </source>
</evidence>
<keyword evidence="2" id="KW-0812">Transmembrane</keyword>
<feature type="transmembrane region" description="Helical" evidence="2">
    <location>
        <begin position="85"/>
        <end position="113"/>
    </location>
</feature>
<evidence type="ECO:0000256" key="1">
    <source>
        <dbReference type="SAM" id="MobiDB-lite"/>
    </source>
</evidence>
<keyword evidence="2" id="KW-0472">Membrane</keyword>
<proteinExistence type="predicted"/>
<dbReference type="AlphaFoldDB" id="A0A4S2MMU4"/>
<evidence type="ECO:0000313" key="3">
    <source>
        <dbReference type="EMBL" id="TGZ78392.1"/>
    </source>
</evidence>
<organism evidence="3 4">
    <name type="scientific">Ascodesmis nigricans</name>
    <dbReference type="NCBI Taxonomy" id="341454"/>
    <lineage>
        <taxon>Eukaryota</taxon>
        <taxon>Fungi</taxon>
        <taxon>Dikarya</taxon>
        <taxon>Ascomycota</taxon>
        <taxon>Pezizomycotina</taxon>
        <taxon>Pezizomycetes</taxon>
        <taxon>Pezizales</taxon>
        <taxon>Ascodesmidaceae</taxon>
        <taxon>Ascodesmis</taxon>
    </lineage>
</organism>
<name>A0A4S2MMU4_9PEZI</name>
<dbReference type="EMBL" id="ML220142">
    <property type="protein sequence ID" value="TGZ78392.1"/>
    <property type="molecule type" value="Genomic_DNA"/>
</dbReference>
<gene>
    <name evidence="3" type="ORF">EX30DRAFT_160461</name>
</gene>
<feature type="transmembrane region" description="Helical" evidence="2">
    <location>
        <begin position="45"/>
        <end position="64"/>
    </location>
</feature>
<reference evidence="3 4" key="1">
    <citation type="submission" date="2019-04" db="EMBL/GenBank/DDBJ databases">
        <title>Comparative genomics and transcriptomics to analyze fruiting body development in filamentous ascomycetes.</title>
        <authorList>
            <consortium name="DOE Joint Genome Institute"/>
            <person name="Lutkenhaus R."/>
            <person name="Traeger S."/>
            <person name="Breuer J."/>
            <person name="Kuo A."/>
            <person name="Lipzen A."/>
            <person name="Pangilinan J."/>
            <person name="Dilworth D."/>
            <person name="Sandor L."/>
            <person name="Poggeler S."/>
            <person name="Barry K."/>
            <person name="Grigoriev I.V."/>
            <person name="Nowrousian M."/>
        </authorList>
    </citation>
    <scope>NUCLEOTIDE SEQUENCE [LARGE SCALE GENOMIC DNA]</scope>
    <source>
        <strain evidence="3 4">CBS 389.68</strain>
    </source>
</reference>
<keyword evidence="4" id="KW-1185">Reference proteome</keyword>
<protein>
    <submittedName>
        <fullName evidence="3">Uncharacterized protein</fullName>
    </submittedName>
</protein>